<sequence length="121" mass="14114">MSRKRLITDSFQVVKKEGGREERKAAQAQSPSQDLVQAESHLQDTAQPDELEILKQFDLSWQYGPCTGITRMQRWERAKFLGLNPPTTVQDSLLKYNKDPFVIYRSVYYVYTLFSPLVFCF</sequence>
<evidence type="ECO:0000256" key="1">
    <source>
        <dbReference type="SAM" id="MobiDB-lite"/>
    </source>
</evidence>
<protein>
    <submittedName>
        <fullName evidence="2">DNA polymerase delta 4, accessory subunit</fullName>
    </submittedName>
</protein>
<dbReference type="GO" id="GO:0043625">
    <property type="term" value="C:delta DNA polymerase complex"/>
    <property type="evidence" value="ECO:0007669"/>
    <property type="project" value="TreeGrafter"/>
</dbReference>
<evidence type="ECO:0000313" key="2">
    <source>
        <dbReference type="Ensembl" id="ENSNNAP00000022819.1"/>
    </source>
</evidence>
<dbReference type="AlphaFoldDB" id="A0A8C6Y3Z6"/>
<dbReference type="GO" id="GO:0006261">
    <property type="term" value="P:DNA-templated DNA replication"/>
    <property type="evidence" value="ECO:0007669"/>
    <property type="project" value="TreeGrafter"/>
</dbReference>
<reference evidence="2" key="2">
    <citation type="submission" date="2025-09" db="UniProtKB">
        <authorList>
            <consortium name="Ensembl"/>
        </authorList>
    </citation>
    <scope>IDENTIFICATION</scope>
</reference>
<dbReference type="InterPro" id="IPR007218">
    <property type="entry name" value="DNA_pol_delta_4"/>
</dbReference>
<dbReference type="GO" id="GO:0003887">
    <property type="term" value="F:DNA-directed DNA polymerase activity"/>
    <property type="evidence" value="ECO:0007669"/>
    <property type="project" value="TreeGrafter"/>
</dbReference>
<name>A0A8C6Y3Z6_NAJNA</name>
<gene>
    <name evidence="2" type="primary">POLD4</name>
</gene>
<dbReference type="PANTHER" id="PTHR14303">
    <property type="entry name" value="DNA POLYMERASE DELTA SUBUNIT 4"/>
    <property type="match status" value="1"/>
</dbReference>
<dbReference type="Ensembl" id="ENSNNAT00000023915.1">
    <property type="protein sequence ID" value="ENSNNAP00000022819.1"/>
    <property type="gene ID" value="ENSNNAG00000015065.1"/>
</dbReference>
<dbReference type="GeneTree" id="ENSGT00390000005096"/>
<reference evidence="2" key="1">
    <citation type="submission" date="2025-08" db="UniProtKB">
        <authorList>
            <consortium name="Ensembl"/>
        </authorList>
    </citation>
    <scope>IDENTIFICATION</scope>
</reference>
<dbReference type="Proteomes" id="UP000694559">
    <property type="component" value="Unplaced"/>
</dbReference>
<dbReference type="GO" id="GO:0000731">
    <property type="term" value="P:DNA synthesis involved in DNA repair"/>
    <property type="evidence" value="ECO:0007669"/>
    <property type="project" value="InterPro"/>
</dbReference>
<proteinExistence type="predicted"/>
<feature type="region of interest" description="Disordered" evidence="1">
    <location>
        <begin position="16"/>
        <end position="41"/>
    </location>
</feature>
<feature type="compositionally biased region" description="Basic and acidic residues" evidence="1">
    <location>
        <begin position="16"/>
        <end position="25"/>
    </location>
</feature>
<accession>A0A8C6Y3Z6</accession>
<dbReference type="PANTHER" id="PTHR14303:SF0">
    <property type="entry name" value="DNA POLYMERASE DELTA SUBUNIT 4"/>
    <property type="match status" value="1"/>
</dbReference>
<keyword evidence="3" id="KW-1185">Reference proteome</keyword>
<organism evidence="2 3">
    <name type="scientific">Naja naja</name>
    <name type="common">Indian cobra</name>
    <dbReference type="NCBI Taxonomy" id="35670"/>
    <lineage>
        <taxon>Eukaryota</taxon>
        <taxon>Metazoa</taxon>
        <taxon>Chordata</taxon>
        <taxon>Craniata</taxon>
        <taxon>Vertebrata</taxon>
        <taxon>Euteleostomi</taxon>
        <taxon>Lepidosauria</taxon>
        <taxon>Squamata</taxon>
        <taxon>Bifurcata</taxon>
        <taxon>Unidentata</taxon>
        <taxon>Episquamata</taxon>
        <taxon>Toxicofera</taxon>
        <taxon>Serpentes</taxon>
        <taxon>Colubroidea</taxon>
        <taxon>Elapidae</taxon>
        <taxon>Elapinae</taxon>
        <taxon>Naja</taxon>
    </lineage>
</organism>
<dbReference type="Pfam" id="PF04081">
    <property type="entry name" value="DNA_pol_delta_4"/>
    <property type="match status" value="1"/>
</dbReference>
<evidence type="ECO:0000313" key="3">
    <source>
        <dbReference type="Proteomes" id="UP000694559"/>
    </source>
</evidence>